<keyword evidence="1" id="KW-0175">Coiled coil</keyword>
<gene>
    <name evidence="2" type="ORF">CSSPJE1EN1_LOCUS19328</name>
</gene>
<evidence type="ECO:0000313" key="3">
    <source>
        <dbReference type="Proteomes" id="UP001497444"/>
    </source>
</evidence>
<dbReference type="PANTHER" id="PTHR33566:SF1">
    <property type="entry name" value="EN_SPM-LIKE TRANSPOSON-RELATED"/>
    <property type="match status" value="1"/>
</dbReference>
<accession>A0ABP0X8C2</accession>
<proteinExistence type="predicted"/>
<keyword evidence="3" id="KW-1185">Reference proteome</keyword>
<feature type="coiled-coil region" evidence="1">
    <location>
        <begin position="1365"/>
        <end position="1392"/>
    </location>
</feature>
<protein>
    <submittedName>
        <fullName evidence="2">Uncharacterized protein</fullName>
    </submittedName>
</protein>
<organism evidence="2 3">
    <name type="scientific">Sphagnum jensenii</name>
    <dbReference type="NCBI Taxonomy" id="128206"/>
    <lineage>
        <taxon>Eukaryota</taxon>
        <taxon>Viridiplantae</taxon>
        <taxon>Streptophyta</taxon>
        <taxon>Embryophyta</taxon>
        <taxon>Bryophyta</taxon>
        <taxon>Sphagnophytina</taxon>
        <taxon>Sphagnopsida</taxon>
        <taxon>Sphagnales</taxon>
        <taxon>Sphagnaceae</taxon>
        <taxon>Sphagnum</taxon>
    </lineage>
</organism>
<dbReference type="Pfam" id="PF13589">
    <property type="entry name" value="HATPase_c_3"/>
    <property type="match status" value="1"/>
</dbReference>
<dbReference type="EMBL" id="OZ020100">
    <property type="protein sequence ID" value="CAK9273850.1"/>
    <property type="molecule type" value="Genomic_DNA"/>
</dbReference>
<evidence type="ECO:0000313" key="2">
    <source>
        <dbReference type="EMBL" id="CAK9273850.1"/>
    </source>
</evidence>
<dbReference type="Gene3D" id="3.30.565.10">
    <property type="entry name" value="Histidine kinase-like ATPase, C-terminal domain"/>
    <property type="match status" value="1"/>
</dbReference>
<reference evidence="2" key="1">
    <citation type="submission" date="2024-02" db="EMBL/GenBank/DDBJ databases">
        <authorList>
            <consortium name="ELIXIR-Norway"/>
            <consortium name="Elixir Norway"/>
        </authorList>
    </citation>
    <scope>NUCLEOTIDE SEQUENCE</scope>
</reference>
<dbReference type="Proteomes" id="UP001497444">
    <property type="component" value="Chromosome 5"/>
</dbReference>
<dbReference type="InterPro" id="IPR036890">
    <property type="entry name" value="HATPase_C_sf"/>
</dbReference>
<name>A0ABP0X8C2_9BRYO</name>
<sequence length="1751" mass="194348">MMELVPTTKMKRKLLRLEDIGGGGQEDRSIRRRVNLVGGGEDSGLTVVQHQQQQQKQDFSRVASSSSAASGYGFVVLLPDGSVVKLQIDGEKADPGLSVKGFVELVRRKLSLGSSSNSKLQQTPKRQIYWGSHVMIQDLSHNLLEDGAFFPPRHCEPVRTLLLQDGGPDPFYAYKGLWNVTPETGVLDVLPQDYTFFSALADELDNSLQAVWELSPDKSRLICVDMDNTAGKLTIFDTGKGMDSTPERSISKWGTIGSSTSRNVLSDAVGGPPPYLKPWFGMYGFGGIGAGLHLGGKILVSSKTRASKTVAMLQIDKLSLEKEVTAGKLWQTGGGFRDPDDKELHLSPHGSFTKVEITDLNPEILNWKVDEVQRRLKDFYFPYIQNDEGGSGRTARPVTIMVNGMDLAEVLGGEVAVTNSLSGNGEPFIIEVEFTKAKDRTGKIHVFGDWSGVFVAGEDKAHARITCHYFPITKGVEAIDSILEKLREEESGELRENDFKTFPRVVVRRLGRLLPDARGPDARAGRMRLPFMEPRRGSRFSEAHQQCFQRVKAFIDTDAGFVPTHSKMDLLSKHVFTEALMSLGLPQGTPKSEKKGGAAAVQVHIQKEGNTLTPEGLCQEFRKWVQYSHVHFDEGATFDEEHPVICFNLPHNKKELGIQEDVFRILKTMKTRGIYMKVDDQNADPIRLKLLKGAPGLQGENQLYVTVECFVCEGLAESPGETKIICRPMDVPESQGYQLTDSDEPIFHLQKSRAIPLDILHTEKYQILDEGTWRKQEDKIYNKSPASVELLNAEEALKFETDGGLADNVVVSAGFPLPKELIAVVRPKSSCGWNVGDSTGTSKSGIICKVNQKTIVAEFMEMTLEVRFVEFLPPDMKVSRQQMETTKVIYTCKVKACTRCNIKGLYCFPTEKSILDSLFNRVGTYLFSFSLISSKYDGVPTTIVRVNVAADDKVDYWCLCSHPGDCQTSHGGQSAKTVKARLGGLVEDFLYLSKFDKYGNRIKFLSVPNDLHLELANTEGKVLEISASVGKEGLMLMKDKSALEFTGIEISGGNSLQIAPTYKATLRMHLSNALVATFNLNVLPGELVYATVKEHDPLHNCLRPHQIVQKFVLQAMDEYGNAVEEGQKIRLRLDGFQFQDKQGTERKADAHGCLDLGGLLKITAQYNSSCKIAVLSDLGEPLWEEEYNTLRRSLQVKNVPKEANVGDYLEGVVVEVIDENGNVDQDMHGFSHTLSLNWNPDSTVPLKLGSCTLPPIKLPYNSGTWFGMVSHTCNLELYVSLQVELNPTQALVVTPSSPSHWDGAAPQIPSPTRSSHALTSAPSFFVKREPGEDADLRVEYCRQLEVIIQRNQEHRKRLPYLHSKVSATKEELERLKEEQRKVDEEVARYEAEDSAADALSNSLILRESALHVQYTNAQLIEFLQSQGNPPGSHASSILLEAVLHNEDVGDVMGVVALMGGVEYDLLNRPLVDFLGDRMLMIVCRSEAGLRYLEGSPASGTFNEEKSLHEYAHRQNKAITGRFRSILLDEAAFYRRADGLPAYDPDDPHMLLKIDPPGPPGGPCPEGFLGYAVNLLHPSPNHLRDQVMFDRPYVLRESLYFQLFRFLQVYDTKENLMKARPYLLSGASLDGGLIFEDGSFQFCAGEEPAVRFPLVPPPFEAGKRLAGSAILAAAVETFEAKQNGVHSSVQKIKKLLQESGYEQMKAKICELEGKLSKEMAKVDVILKDLANLAAAKEDLIWKVQEKFGPGNY</sequence>
<evidence type="ECO:0000256" key="1">
    <source>
        <dbReference type="SAM" id="Coils"/>
    </source>
</evidence>
<dbReference type="PANTHER" id="PTHR33566">
    <property type="entry name" value="EN/SPM-LIKE TRANSPOSON-RELATED"/>
    <property type="match status" value="1"/>
</dbReference>